<name>A0A4D7QKZ0_9HYPH</name>
<dbReference type="RefSeq" id="WP_137100590.1">
    <property type="nucleotide sequence ID" value="NZ_CP039865.1"/>
</dbReference>
<evidence type="ECO:0000313" key="2">
    <source>
        <dbReference type="Proteomes" id="UP000298588"/>
    </source>
</evidence>
<accession>A0A4D7QKZ0</accession>
<protein>
    <submittedName>
        <fullName evidence="1">Uncharacterized protein</fullName>
    </submittedName>
</protein>
<sequence>MSKRKQTALIPAAEAALAASLPAGVRYLITPATTLALHGATERLQEVIEDELFGISLFVGAQLRLMAGAEANEEALATLSKALLGAAMSGLSTELWSEASAEVNEPGSRRALEIAEAVNAQAPRDRRSLS</sequence>
<proteinExistence type="predicted"/>
<dbReference type="AlphaFoldDB" id="A0A4D7QKZ0"/>
<evidence type="ECO:0000313" key="1">
    <source>
        <dbReference type="EMBL" id="QCK87261.1"/>
    </source>
</evidence>
<gene>
    <name evidence="1" type="ORF">E8L99_16595</name>
</gene>
<dbReference type="KEGG" id="paqt:E8L99_16595"/>
<organism evidence="1 2">
    <name type="scientific">Phreatobacter aquaticus</name>
    <dbReference type="NCBI Taxonomy" id="2570229"/>
    <lineage>
        <taxon>Bacteria</taxon>
        <taxon>Pseudomonadati</taxon>
        <taxon>Pseudomonadota</taxon>
        <taxon>Alphaproteobacteria</taxon>
        <taxon>Hyphomicrobiales</taxon>
        <taxon>Phreatobacteraceae</taxon>
        <taxon>Phreatobacter</taxon>
    </lineage>
</organism>
<dbReference type="EMBL" id="CP039865">
    <property type="protein sequence ID" value="QCK87261.1"/>
    <property type="molecule type" value="Genomic_DNA"/>
</dbReference>
<keyword evidence="2" id="KW-1185">Reference proteome</keyword>
<dbReference type="Proteomes" id="UP000298588">
    <property type="component" value="Chromosome"/>
</dbReference>
<reference evidence="1 2" key="1">
    <citation type="submission" date="2019-04" db="EMBL/GenBank/DDBJ databases">
        <title>Phreatobacter aquaticus sp. nov.</title>
        <authorList>
            <person name="Choi A."/>
            <person name="Baek K."/>
        </authorList>
    </citation>
    <scope>NUCLEOTIDE SEQUENCE [LARGE SCALE GENOMIC DNA]</scope>
    <source>
        <strain evidence="1 2">NMCR1094</strain>
    </source>
</reference>